<dbReference type="InterPro" id="IPR025430">
    <property type="entry name" value="DUF4167"/>
</dbReference>
<dbReference type="Pfam" id="PF13763">
    <property type="entry name" value="DUF4167"/>
    <property type="match status" value="1"/>
</dbReference>
<feature type="compositionally biased region" description="Acidic residues" evidence="1">
    <location>
        <begin position="168"/>
        <end position="179"/>
    </location>
</feature>
<feature type="region of interest" description="Disordered" evidence="1">
    <location>
        <begin position="69"/>
        <end position="185"/>
    </location>
</feature>
<evidence type="ECO:0000313" key="4">
    <source>
        <dbReference type="Proteomes" id="UP000198346"/>
    </source>
</evidence>
<evidence type="ECO:0000259" key="2">
    <source>
        <dbReference type="Pfam" id="PF13763"/>
    </source>
</evidence>
<dbReference type="AlphaFoldDB" id="A0A239PSV3"/>
<evidence type="ECO:0000313" key="3">
    <source>
        <dbReference type="EMBL" id="SNT73218.1"/>
    </source>
</evidence>
<accession>A0A239PSV3</accession>
<sequence length="185" mass="20159">MKRGRNQRRRQGMNINRAFDSNGPDVRIRGTANQIYDKYLALARDASSAGDRVKAENYLQHAEHYFRVLRAMQPSAPTPADQPEDDGEQPTIGEPQERQRPAPHRQNEPAAANAEKSAGSGSGNGEAPSEGSRETAAEDGEAAARQNGESETRRRRRRPRRQGAAGAEESEAGEREEEAAPAAAS</sequence>
<organism evidence="3 4">
    <name type="scientific">Amphiplicatus metriothermophilus</name>
    <dbReference type="NCBI Taxonomy" id="1519374"/>
    <lineage>
        <taxon>Bacteria</taxon>
        <taxon>Pseudomonadati</taxon>
        <taxon>Pseudomonadota</taxon>
        <taxon>Alphaproteobacteria</taxon>
        <taxon>Parvularculales</taxon>
        <taxon>Parvularculaceae</taxon>
        <taxon>Amphiplicatus</taxon>
    </lineage>
</organism>
<protein>
    <recommendedName>
        <fullName evidence="2">DUF4167 domain-containing protein</fullName>
    </recommendedName>
</protein>
<feature type="compositionally biased region" description="Basic residues" evidence="1">
    <location>
        <begin position="1"/>
        <end position="11"/>
    </location>
</feature>
<evidence type="ECO:0000256" key="1">
    <source>
        <dbReference type="SAM" id="MobiDB-lite"/>
    </source>
</evidence>
<feature type="region of interest" description="Disordered" evidence="1">
    <location>
        <begin position="1"/>
        <end position="28"/>
    </location>
</feature>
<feature type="domain" description="DUF4167" evidence="2">
    <location>
        <begin position="3"/>
        <end position="74"/>
    </location>
</feature>
<dbReference type="RefSeq" id="WP_089412100.1">
    <property type="nucleotide sequence ID" value="NZ_FZQA01000003.1"/>
</dbReference>
<dbReference type="Proteomes" id="UP000198346">
    <property type="component" value="Unassembled WGS sequence"/>
</dbReference>
<dbReference type="EMBL" id="FZQA01000003">
    <property type="protein sequence ID" value="SNT73218.1"/>
    <property type="molecule type" value="Genomic_DNA"/>
</dbReference>
<gene>
    <name evidence="3" type="ORF">SAMN06297382_1616</name>
</gene>
<reference evidence="3 4" key="1">
    <citation type="submission" date="2017-07" db="EMBL/GenBank/DDBJ databases">
        <authorList>
            <person name="Sun Z.S."/>
            <person name="Albrecht U."/>
            <person name="Echele G."/>
            <person name="Lee C.C."/>
        </authorList>
    </citation>
    <scope>NUCLEOTIDE SEQUENCE [LARGE SCALE GENOMIC DNA]</scope>
    <source>
        <strain evidence="3 4">CGMCC 1.12710</strain>
    </source>
</reference>
<proteinExistence type="predicted"/>
<name>A0A239PSV3_9PROT</name>
<dbReference type="OrthoDB" id="9816310at2"/>
<keyword evidence="4" id="KW-1185">Reference proteome</keyword>